<evidence type="ECO:0000313" key="2">
    <source>
        <dbReference type="EMBL" id="CAJ54011.1"/>
    </source>
</evidence>
<name>Q1MNS2_LAWIP</name>
<dbReference type="RefSeq" id="WP_011527378.1">
    <property type="nucleotide sequence ID" value="NC_008014.1"/>
</dbReference>
<evidence type="ECO:0000259" key="1">
    <source>
        <dbReference type="Pfam" id="PF03797"/>
    </source>
</evidence>
<dbReference type="Pfam" id="PF03797">
    <property type="entry name" value="Autotransporter"/>
    <property type="match status" value="1"/>
</dbReference>
<dbReference type="KEGG" id="lip:LIC059"/>
<reference evidence="2 3" key="1">
    <citation type="submission" date="2005-11" db="EMBL/GenBank/DDBJ databases">
        <title>The complete genome sequence of Lawsonia intracellularis: the causative agent of proliferative enteropathy.</title>
        <authorList>
            <person name="Kaur K."/>
            <person name="Zhang Q."/>
            <person name="Beckler D."/>
            <person name="Munir S."/>
            <person name="Li L."/>
            <person name="Kinsley K."/>
            <person name="Herron L."/>
            <person name="Peterson A."/>
            <person name="May B."/>
            <person name="Singh S."/>
            <person name="Gebhart C."/>
            <person name="Kapur V."/>
        </authorList>
    </citation>
    <scope>NUCLEOTIDE SEQUENCE [LARGE SCALE GENOMIC DNA]</scope>
    <source>
        <strain evidence="2 3">PHE/MN1-00</strain>
        <plasmid evidence="3">pLaw3</plasmid>
    </source>
</reference>
<organism evidence="2 3">
    <name type="scientific">Lawsonia intracellularis (strain PHE/MN1-00)</name>
    <dbReference type="NCBI Taxonomy" id="363253"/>
    <lineage>
        <taxon>Bacteria</taxon>
        <taxon>Pseudomonadati</taxon>
        <taxon>Thermodesulfobacteriota</taxon>
        <taxon>Desulfovibrionia</taxon>
        <taxon>Desulfovibrionales</taxon>
        <taxon>Desulfovibrionaceae</taxon>
        <taxon>Lawsonia</taxon>
    </lineage>
</organism>
<dbReference type="HOGENOM" id="CLU_473922_0_0_7"/>
<keyword evidence="2" id="KW-0614">Plasmid</keyword>
<dbReference type="Gene3D" id="2.40.128.130">
    <property type="entry name" value="Autotransporter beta-domain"/>
    <property type="match status" value="1"/>
</dbReference>
<dbReference type="Proteomes" id="UP000002430">
    <property type="component" value="Plasmid 3"/>
</dbReference>
<evidence type="ECO:0000313" key="3">
    <source>
        <dbReference type="Proteomes" id="UP000002430"/>
    </source>
</evidence>
<dbReference type="SUPFAM" id="SSF103515">
    <property type="entry name" value="Autotransporter"/>
    <property type="match status" value="1"/>
</dbReference>
<sequence>MLFKLFWITISNVKKIIQCFSFILYICFCVEDVFAMYNNEECGVSNAQSVLENPAVAHPNTSPEFFIITEDFEKTEEEENTGCCPTISSEMYSESCPNPFCHPLEFYGTMRSFFSEGCHAQCSSFETVLTSGCIVFQWVGNLISSLFSEEDSSTGECQREKSCYEEGNFVSTPVITPPNPLGQQGSSSRCSSGSKIFSSSSGPIKESVFISSGYNYQDQRNALASMRHVLLDVSTQLSMTLRDLVLKGYQERLNTGEAYALTYNRGARLTRKPVKQMKYFSTSGSSMRHFNVFQALKLYQANGSIDSQKYSIEDKISPEQVGCIVDITSNVSLGIVYGHQKGKVKEYKGNVSSALGILGTTLDVDSFSTMVMFDLDKVGIMGSLSTCYGWGKAKNIRRFSRGGKEVHTKGSSSISSVGGLIHIGYPIDIRHGVSMTPYIEYMVSMVQRGGYQEKLGLLPCSFTDDMKIIHEKRIGLCSNWKPTPLTCLQIWIAGTSGMQKTKGVYSTLSVIPNQYMYTVSFPVQKEQYLQAEFGLSYQTALTETAHFYVNGTSYIKKVQKNYGGQHVFFQLRYTF</sequence>
<dbReference type="InterPro" id="IPR036709">
    <property type="entry name" value="Autotransporte_beta_dom_sf"/>
</dbReference>
<feature type="domain" description="Autotransporter" evidence="1">
    <location>
        <begin position="320"/>
        <end position="458"/>
    </location>
</feature>
<keyword evidence="3" id="KW-1185">Reference proteome</keyword>
<dbReference type="EMBL" id="AM180255">
    <property type="protein sequence ID" value="CAJ54011.1"/>
    <property type="molecule type" value="Genomic_DNA"/>
</dbReference>
<proteinExistence type="predicted"/>
<dbReference type="AlphaFoldDB" id="Q1MNS2"/>
<accession>Q1MNS2</accession>
<protein>
    <submittedName>
        <fullName evidence="2">NA</fullName>
    </submittedName>
</protein>
<gene>
    <name evidence="2" type="ordered locus">LIC059</name>
</gene>
<geneLocation type="plasmid" evidence="3">
    <name>pLaw3</name>
</geneLocation>
<dbReference type="InterPro" id="IPR005546">
    <property type="entry name" value="Autotransporte_beta"/>
</dbReference>